<evidence type="ECO:0000313" key="8">
    <source>
        <dbReference type="Proteomes" id="UP000254889"/>
    </source>
</evidence>
<keyword evidence="5" id="KW-0029">Amino-acid transport</keyword>
<dbReference type="InterPro" id="IPR052156">
    <property type="entry name" value="BCAA_Transport_ATP-bd_LivF"/>
</dbReference>
<dbReference type="GO" id="GO:0016887">
    <property type="term" value="F:ATP hydrolysis activity"/>
    <property type="evidence" value="ECO:0007669"/>
    <property type="project" value="InterPro"/>
</dbReference>
<dbReference type="OrthoDB" id="9776369at2"/>
<dbReference type="CDD" id="cd03224">
    <property type="entry name" value="ABC_TM1139_LivF_branched"/>
    <property type="match status" value="1"/>
</dbReference>
<reference evidence="7 8" key="1">
    <citation type="submission" date="2018-07" db="EMBL/GenBank/DDBJ databases">
        <authorList>
            <person name="Quirk P.G."/>
            <person name="Krulwich T.A."/>
        </authorList>
    </citation>
    <scope>NUCLEOTIDE SEQUENCE [LARGE SCALE GENOMIC DNA]</scope>
    <source>
        <strain evidence="7 8">CC-BB4</strain>
    </source>
</reference>
<organism evidence="7 8">
    <name type="scientific">Pseudolabrys taiwanensis</name>
    <dbReference type="NCBI Taxonomy" id="331696"/>
    <lineage>
        <taxon>Bacteria</taxon>
        <taxon>Pseudomonadati</taxon>
        <taxon>Pseudomonadota</taxon>
        <taxon>Alphaproteobacteria</taxon>
        <taxon>Hyphomicrobiales</taxon>
        <taxon>Xanthobacteraceae</taxon>
        <taxon>Pseudolabrys</taxon>
    </lineage>
</organism>
<feature type="domain" description="ABC transporter" evidence="6">
    <location>
        <begin position="6"/>
        <end position="233"/>
    </location>
</feature>
<protein>
    <submittedName>
        <fullName evidence="7">ABC transporter ATP-binding protein</fullName>
    </submittedName>
</protein>
<evidence type="ECO:0000256" key="3">
    <source>
        <dbReference type="ARBA" id="ARBA00022741"/>
    </source>
</evidence>
<gene>
    <name evidence="7" type="ORF">DW352_04330</name>
</gene>
<dbReference type="PROSITE" id="PS00211">
    <property type="entry name" value="ABC_TRANSPORTER_1"/>
    <property type="match status" value="1"/>
</dbReference>
<dbReference type="Gene3D" id="3.40.50.300">
    <property type="entry name" value="P-loop containing nucleotide triphosphate hydrolases"/>
    <property type="match status" value="1"/>
</dbReference>
<keyword evidence="3" id="KW-0547">Nucleotide-binding</keyword>
<dbReference type="Proteomes" id="UP000254889">
    <property type="component" value="Chromosome"/>
</dbReference>
<keyword evidence="2" id="KW-0813">Transport</keyword>
<dbReference type="PROSITE" id="PS50893">
    <property type="entry name" value="ABC_TRANSPORTER_2"/>
    <property type="match status" value="1"/>
</dbReference>
<dbReference type="InterPro" id="IPR003439">
    <property type="entry name" value="ABC_transporter-like_ATP-bd"/>
</dbReference>
<dbReference type="Pfam" id="PF00005">
    <property type="entry name" value="ABC_tran"/>
    <property type="match status" value="1"/>
</dbReference>
<dbReference type="SMART" id="SM00382">
    <property type="entry name" value="AAA"/>
    <property type="match status" value="1"/>
</dbReference>
<evidence type="ECO:0000256" key="1">
    <source>
        <dbReference type="ARBA" id="ARBA00005417"/>
    </source>
</evidence>
<evidence type="ECO:0000256" key="5">
    <source>
        <dbReference type="ARBA" id="ARBA00022970"/>
    </source>
</evidence>
<evidence type="ECO:0000256" key="2">
    <source>
        <dbReference type="ARBA" id="ARBA00022448"/>
    </source>
</evidence>
<dbReference type="InterPro" id="IPR003593">
    <property type="entry name" value="AAA+_ATPase"/>
</dbReference>
<evidence type="ECO:0000259" key="6">
    <source>
        <dbReference type="PROSITE" id="PS50893"/>
    </source>
</evidence>
<dbReference type="PANTHER" id="PTHR43820:SF2">
    <property type="entry name" value="ABC TRANSPORTER ATP-BINDING PROTEIN"/>
    <property type="match status" value="1"/>
</dbReference>
<dbReference type="GO" id="GO:0005524">
    <property type="term" value="F:ATP binding"/>
    <property type="evidence" value="ECO:0007669"/>
    <property type="project" value="UniProtKB-KW"/>
</dbReference>
<sequence>MAESALELDNVRAGYGETVVLEDIRLKIAPGETLSVIGRNGVGKSTLLATIMGHTTLHGGRIVLQGKDISRLATYRRVAAGLGYVPQEREIFPSLTVRENLEVAARPGRWTVKTVFELFPRLSERITNMGNQLSGGEQQMLAIGRALIGNPSVVLMDEPSEGLAPVIVEELARAIKRLTQDGGLTTIVVEQNSRLALSLSPRAIVMDRGHVIYDGASETLRNDPAKLEQLIGVAKA</sequence>
<dbReference type="RefSeq" id="WP_115688854.1">
    <property type="nucleotide sequence ID" value="NZ_CP031417.1"/>
</dbReference>
<proteinExistence type="inferred from homology"/>
<dbReference type="SUPFAM" id="SSF52540">
    <property type="entry name" value="P-loop containing nucleoside triphosphate hydrolases"/>
    <property type="match status" value="1"/>
</dbReference>
<accession>A0A345ZSB4</accession>
<evidence type="ECO:0000313" key="7">
    <source>
        <dbReference type="EMBL" id="AXK79811.1"/>
    </source>
</evidence>
<dbReference type="KEGG" id="ptaw:DW352_04330"/>
<keyword evidence="8" id="KW-1185">Reference proteome</keyword>
<dbReference type="AlphaFoldDB" id="A0A345ZSB4"/>
<dbReference type="GO" id="GO:0015807">
    <property type="term" value="P:L-amino acid transport"/>
    <property type="evidence" value="ECO:0007669"/>
    <property type="project" value="TreeGrafter"/>
</dbReference>
<dbReference type="GO" id="GO:0015658">
    <property type="term" value="F:branched-chain amino acid transmembrane transporter activity"/>
    <property type="evidence" value="ECO:0007669"/>
    <property type="project" value="TreeGrafter"/>
</dbReference>
<keyword evidence="4 7" id="KW-0067">ATP-binding</keyword>
<evidence type="ECO:0000256" key="4">
    <source>
        <dbReference type="ARBA" id="ARBA00022840"/>
    </source>
</evidence>
<dbReference type="EMBL" id="CP031417">
    <property type="protein sequence ID" value="AXK79811.1"/>
    <property type="molecule type" value="Genomic_DNA"/>
</dbReference>
<name>A0A345ZSB4_9HYPH</name>
<dbReference type="InterPro" id="IPR017871">
    <property type="entry name" value="ABC_transporter-like_CS"/>
</dbReference>
<dbReference type="PANTHER" id="PTHR43820">
    <property type="entry name" value="HIGH-AFFINITY BRANCHED-CHAIN AMINO ACID TRANSPORT ATP-BINDING PROTEIN LIVF"/>
    <property type="match status" value="1"/>
</dbReference>
<comment type="similarity">
    <text evidence="1">Belongs to the ABC transporter superfamily.</text>
</comment>
<dbReference type="InterPro" id="IPR027417">
    <property type="entry name" value="P-loop_NTPase"/>
</dbReference>